<name>A1ARC1_PELPD</name>
<dbReference type="NCBIfam" id="TIGR02687">
    <property type="entry name" value="BREX-1 system phosphatase PglZ type A"/>
    <property type="match status" value="1"/>
</dbReference>
<gene>
    <name evidence="1" type="ordered locus">Ppro_2284</name>
</gene>
<dbReference type="KEGG" id="ppd:Ppro_2284"/>
<reference evidence="1 2" key="1">
    <citation type="submission" date="2006-10" db="EMBL/GenBank/DDBJ databases">
        <title>Complete sequence of chromosome of Pelobacter propionicus DSM 2379.</title>
        <authorList>
            <consortium name="US DOE Joint Genome Institute"/>
            <person name="Copeland A."/>
            <person name="Lucas S."/>
            <person name="Lapidus A."/>
            <person name="Barry K."/>
            <person name="Detter J.C."/>
            <person name="Glavina del Rio T."/>
            <person name="Hammon N."/>
            <person name="Israni S."/>
            <person name="Dalin E."/>
            <person name="Tice H."/>
            <person name="Pitluck S."/>
            <person name="Saunders E."/>
            <person name="Brettin T."/>
            <person name="Bruce D."/>
            <person name="Han C."/>
            <person name="Tapia R."/>
            <person name="Schmutz J."/>
            <person name="Larimer F."/>
            <person name="Land M."/>
            <person name="Hauser L."/>
            <person name="Kyrpides N."/>
            <person name="Kim E."/>
            <person name="Lovley D."/>
            <person name="Richardson P."/>
        </authorList>
    </citation>
    <scope>NUCLEOTIDE SEQUENCE [LARGE SCALE GENOMIC DNA]</scope>
    <source>
        <strain evidence="2">DSM 2379 / NBRC 103807 / OttBd1</strain>
    </source>
</reference>
<proteinExistence type="predicted"/>
<evidence type="ECO:0000313" key="2">
    <source>
        <dbReference type="Proteomes" id="UP000006732"/>
    </source>
</evidence>
<organism evidence="1 2">
    <name type="scientific">Pelobacter propionicus (strain DSM 2379 / NBRC 103807 / OttBd1)</name>
    <dbReference type="NCBI Taxonomy" id="338966"/>
    <lineage>
        <taxon>Bacteria</taxon>
        <taxon>Pseudomonadati</taxon>
        <taxon>Thermodesulfobacteriota</taxon>
        <taxon>Desulfuromonadia</taxon>
        <taxon>Desulfuromonadales</taxon>
        <taxon>Desulfuromonadaceae</taxon>
        <taxon>Pelobacter</taxon>
    </lineage>
</organism>
<dbReference type="OrthoDB" id="9769734at2"/>
<dbReference type="STRING" id="338966.Ppro_2284"/>
<dbReference type="HOGENOM" id="CLU_017500_0_0_7"/>
<dbReference type="EMBL" id="CP000482">
    <property type="protein sequence ID" value="ABK99891.1"/>
    <property type="molecule type" value="Genomic_DNA"/>
</dbReference>
<dbReference type="AlphaFoldDB" id="A1ARC1"/>
<dbReference type="Proteomes" id="UP000006732">
    <property type="component" value="Chromosome"/>
</dbReference>
<protein>
    <submittedName>
        <fullName evidence="1">PglZ domain protein</fullName>
    </submittedName>
</protein>
<keyword evidence="2" id="KW-1185">Reference proteome</keyword>
<dbReference type="Pfam" id="PF08665">
    <property type="entry name" value="PglZ"/>
    <property type="match status" value="1"/>
</dbReference>
<evidence type="ECO:0000313" key="1">
    <source>
        <dbReference type="EMBL" id="ABK99891.1"/>
    </source>
</evidence>
<accession>A1ARC1</accession>
<dbReference type="InterPro" id="IPR014060">
    <property type="entry name" value="PglZ"/>
</dbReference>
<sequence>MPKHQLTDTLQKIFKEEKQRIVFWYDTDREFEEGLPDLKLDGVKVIRLDEIGSLEIKILLELQDTTGKYLLYAPFVEPDAKNDWLLDIRLYSRIFHADQASILLNELGLTSQALRPFLTSRRTFFRNQDRLNRLKKWVKPEDVENELDLKMLAVLSRAELPDIFSILMKLFGELCNSGEQQLLLASQMSWEEIGKYDLLKPFWNLIATTFGYTEPEPSVNDLLIRILVTDFAKTLKGAVPLSLQHFVIPSKSLALTASVFANHWRSNINHYKCYNELAGNVAQQLKVDNQLGDLDEQALLEVMTFEAVERRIILCMLAKMKNGYSFGDEIKSVVAHRLDGYWSNAQISSGVINYRTLYGALLAAADLFELRSRHQTGLSYPDASGMYAAYTGELYRFDQLYRQFHEKADQIELSGTDILKGLRADVENCYSNWFIDQVAVTWGTMIEPPHGTGLLQDWRLNNIPNQQDFFKSCVEPALKAFPQGRVYVVISDALRYEAAAELTDELNAKTRFDADISSQLGVLPSYTALGMAALLPHNSLDYKASGDVEVDGQPTASLEQRNKILAEYSGTLIKAEELLAMSKDKGREFVKPHRLIYIYHNQIDATGDTASTESNTFRSVRETINELTALTGYIINNLNGSLVLITADHGFLFQETYPGQNDKSGLDTKPEGTLKAKKRYLLGNDLGGNAKAWHGYTSITAGTTNSVEFWIPKGANRFHFAGGARYVHGGAMLQEIVVPIVSVKGVRGVEKPGKVNVSLLGTVKKIVNNMQRFEFIQTEAISERVRPVTLTVSLRDVDQLISNEMTLTFDSASDQMNDRKKSASLMVKAGNYDKKKEYYLVLRDAADKTEIERIPLTIDLSFGNEF</sequence>
<dbReference type="RefSeq" id="WP_011736147.1">
    <property type="nucleotide sequence ID" value="NC_008609.1"/>
</dbReference>
<dbReference type="eggNOG" id="COG1564">
    <property type="taxonomic scope" value="Bacteria"/>
</dbReference>